<dbReference type="Gene3D" id="3.40.50.1220">
    <property type="entry name" value="TPP-binding domain"/>
    <property type="match status" value="1"/>
</dbReference>
<feature type="binding site" evidence="7">
    <location>
        <position position="166"/>
    </location>
    <ligand>
        <name>Zn(2+)</name>
        <dbReference type="ChEBI" id="CHEBI:29105"/>
    </ligand>
</feature>
<dbReference type="InterPro" id="IPR050134">
    <property type="entry name" value="NAD-dep_sirtuin_deacylases"/>
</dbReference>
<feature type="domain" description="Deacetylase sirtuin-type" evidence="8">
    <location>
        <begin position="27"/>
        <end position="291"/>
    </location>
</feature>
<evidence type="ECO:0000313" key="10">
    <source>
        <dbReference type="Proteomes" id="UP000054408"/>
    </source>
</evidence>
<keyword evidence="3 7" id="KW-0479">Metal-binding</keyword>
<dbReference type="GO" id="GO:0046872">
    <property type="term" value="F:metal ion binding"/>
    <property type="evidence" value="ECO:0007669"/>
    <property type="project" value="UniProtKB-KW"/>
</dbReference>
<dbReference type="EC" id="2.3.1.286" evidence="1"/>
<feature type="binding site" evidence="7">
    <location>
        <position position="191"/>
    </location>
    <ligand>
        <name>Zn(2+)</name>
        <dbReference type="ChEBI" id="CHEBI:29105"/>
    </ligand>
</feature>
<dbReference type="PROSITE" id="PS50305">
    <property type="entry name" value="SIRTUIN"/>
    <property type="match status" value="1"/>
</dbReference>
<protein>
    <recommendedName>
        <fullName evidence="1">protein acetyllysine N-acetyltransferase</fullName>
        <ecNumber evidence="1">2.3.1.286</ecNumber>
    </recommendedName>
</protein>
<dbReference type="InterPro" id="IPR026590">
    <property type="entry name" value="Ssirtuin_cat_dom"/>
</dbReference>
<evidence type="ECO:0000259" key="8">
    <source>
        <dbReference type="PROSITE" id="PS50305"/>
    </source>
</evidence>
<dbReference type="PANTHER" id="PTHR11085:SF12">
    <property type="entry name" value="NAD-DEPENDENT PROTEIN DEACYLASE SIRTUIN-6"/>
    <property type="match status" value="1"/>
</dbReference>
<proteinExistence type="inferred from homology"/>
<reference evidence="9 10" key="1">
    <citation type="submission" date="2010-05" db="EMBL/GenBank/DDBJ databases">
        <title>The Genome Sequence of Thecamonas trahens ATCC 50062.</title>
        <authorList>
            <consortium name="The Broad Institute Genome Sequencing Platform"/>
            <person name="Russ C."/>
            <person name="Cuomo C."/>
            <person name="Shea T."/>
            <person name="Young S.K."/>
            <person name="Zeng Q."/>
            <person name="Koehrsen M."/>
            <person name="Haas B."/>
            <person name="Borodovsky M."/>
            <person name="Guigo R."/>
            <person name="Alvarado L."/>
            <person name="Berlin A."/>
            <person name="Bochicchio J."/>
            <person name="Borenstein D."/>
            <person name="Chapman S."/>
            <person name="Chen Z."/>
            <person name="Freedman E."/>
            <person name="Gellesch M."/>
            <person name="Goldberg J."/>
            <person name="Griggs A."/>
            <person name="Gujja S."/>
            <person name="Heilman E."/>
            <person name="Heiman D."/>
            <person name="Hepburn T."/>
            <person name="Howarth C."/>
            <person name="Jen D."/>
            <person name="Larson L."/>
            <person name="Mehta T."/>
            <person name="Park D."/>
            <person name="Pearson M."/>
            <person name="Roberts A."/>
            <person name="Saif S."/>
            <person name="Shenoy N."/>
            <person name="Sisk P."/>
            <person name="Stolte C."/>
            <person name="Sykes S."/>
            <person name="Thomson T."/>
            <person name="Walk T."/>
            <person name="White J."/>
            <person name="Yandava C."/>
            <person name="Burger G."/>
            <person name="Gray M.W."/>
            <person name="Holland P.W.H."/>
            <person name="King N."/>
            <person name="Lang F.B.F."/>
            <person name="Roger A.J."/>
            <person name="Ruiz-Trillo I."/>
            <person name="Lander E."/>
            <person name="Nusbaum C."/>
        </authorList>
    </citation>
    <scope>NUCLEOTIDE SEQUENCE [LARGE SCALE GENOMIC DNA]</scope>
    <source>
        <strain evidence="9 10">ATCC 50062</strain>
    </source>
</reference>
<dbReference type="Pfam" id="PF02146">
    <property type="entry name" value="SIR2"/>
    <property type="match status" value="1"/>
</dbReference>
<keyword evidence="10" id="KW-1185">Reference proteome</keyword>
<dbReference type="GO" id="GO:0000122">
    <property type="term" value="P:negative regulation of transcription by RNA polymerase II"/>
    <property type="evidence" value="ECO:0007669"/>
    <property type="project" value="TreeGrafter"/>
</dbReference>
<keyword evidence="2" id="KW-0808">Transferase</keyword>
<dbReference type="eggNOG" id="KOG1905">
    <property type="taxonomic scope" value="Eukaryota"/>
</dbReference>
<gene>
    <name evidence="9" type="ORF">AMSG_07529</name>
</gene>
<dbReference type="SUPFAM" id="SSF52467">
    <property type="entry name" value="DHS-like NAD/FAD-binding domain"/>
    <property type="match status" value="1"/>
</dbReference>
<dbReference type="Proteomes" id="UP000054408">
    <property type="component" value="Unassembled WGS sequence"/>
</dbReference>
<name>A0A0L0DH28_THETB</name>
<evidence type="ECO:0000256" key="1">
    <source>
        <dbReference type="ARBA" id="ARBA00012928"/>
    </source>
</evidence>
<dbReference type="EMBL" id="GL349468">
    <property type="protein sequence ID" value="KNC51617.1"/>
    <property type="molecule type" value="Genomic_DNA"/>
</dbReference>
<organism evidence="9 10">
    <name type="scientific">Thecamonas trahens ATCC 50062</name>
    <dbReference type="NCBI Taxonomy" id="461836"/>
    <lineage>
        <taxon>Eukaryota</taxon>
        <taxon>Apusozoa</taxon>
        <taxon>Apusomonadida</taxon>
        <taxon>Apusomonadidae</taxon>
        <taxon>Thecamonas</taxon>
    </lineage>
</organism>
<dbReference type="AlphaFoldDB" id="A0A0L0DH28"/>
<evidence type="ECO:0000256" key="4">
    <source>
        <dbReference type="ARBA" id="ARBA00022833"/>
    </source>
</evidence>
<dbReference type="GO" id="GO:0003714">
    <property type="term" value="F:transcription corepressor activity"/>
    <property type="evidence" value="ECO:0007669"/>
    <property type="project" value="TreeGrafter"/>
</dbReference>
<dbReference type="RefSeq" id="XP_013756013.1">
    <property type="nucleotide sequence ID" value="XM_013900559.1"/>
</dbReference>
<dbReference type="GO" id="GO:0005634">
    <property type="term" value="C:nucleus"/>
    <property type="evidence" value="ECO:0007669"/>
    <property type="project" value="TreeGrafter"/>
</dbReference>
<evidence type="ECO:0000256" key="3">
    <source>
        <dbReference type="ARBA" id="ARBA00022723"/>
    </source>
</evidence>
<evidence type="ECO:0000256" key="6">
    <source>
        <dbReference type="ARBA" id="ARBA00038170"/>
    </source>
</evidence>
<feature type="binding site" evidence="7">
    <location>
        <position position="188"/>
    </location>
    <ligand>
        <name>Zn(2+)</name>
        <dbReference type="ChEBI" id="CHEBI:29105"/>
    </ligand>
</feature>
<feature type="active site" description="Proton acceptor" evidence="7">
    <location>
        <position position="155"/>
    </location>
</feature>
<evidence type="ECO:0000256" key="5">
    <source>
        <dbReference type="ARBA" id="ARBA00023027"/>
    </source>
</evidence>
<dbReference type="InterPro" id="IPR003000">
    <property type="entry name" value="Sirtuin"/>
</dbReference>
<evidence type="ECO:0000313" key="9">
    <source>
        <dbReference type="EMBL" id="KNC51617.1"/>
    </source>
</evidence>
<feature type="binding site" evidence="7">
    <location>
        <position position="163"/>
    </location>
    <ligand>
        <name>Zn(2+)</name>
        <dbReference type="ChEBI" id="CHEBI:29105"/>
    </ligand>
</feature>
<dbReference type="STRING" id="461836.A0A0L0DH28"/>
<keyword evidence="5" id="KW-0520">NAD</keyword>
<keyword evidence="4 7" id="KW-0862">Zinc</keyword>
<dbReference type="OrthoDB" id="424302at2759"/>
<sequence>MADTYNGRLKPGAYKGVLGASESHDTLSATKAKVDELAALVAGARHVVVHTGAGISVGAGIADFRSATGVWTAEAVAAGELDVEDMGKVSSASRPPSEAMDAVAAHGFRAARPTYVHRALSFLVARGIVAFIVSQNVDGLHLRAGTPASKIAELHGNVFKEWCAKCGAGYVGKVELKSVGFKPTGRVCLRCRGPMLDCILDWDDALPANALDAAIAHSRAADLSIVLGSSLQIAPARGLPVRTTRKNGKAAPGALAVVNLQPTCVDRHAAVRIGYDVQGVMAMLMERLGLGEALGTWEAPPPVLGWIDAPEAKAVD</sequence>
<comment type="similarity">
    <text evidence="6">Belongs to the sirtuin family. Class IV subfamily.</text>
</comment>
<dbReference type="Gene3D" id="2.20.28.200">
    <property type="match status" value="1"/>
</dbReference>
<dbReference type="PANTHER" id="PTHR11085">
    <property type="entry name" value="NAD-DEPENDENT PROTEIN DEACYLASE SIRTUIN-5, MITOCHONDRIAL-RELATED"/>
    <property type="match status" value="1"/>
</dbReference>
<dbReference type="InterPro" id="IPR029035">
    <property type="entry name" value="DHS-like_NAD/FAD-binding_dom"/>
</dbReference>
<accession>A0A0L0DH28</accession>
<dbReference type="OMA" id="SNREYCK"/>
<dbReference type="GO" id="GO:0070403">
    <property type="term" value="F:NAD+ binding"/>
    <property type="evidence" value="ECO:0007669"/>
    <property type="project" value="InterPro"/>
</dbReference>
<evidence type="ECO:0000256" key="2">
    <source>
        <dbReference type="ARBA" id="ARBA00022679"/>
    </source>
</evidence>
<dbReference type="GeneID" id="25566427"/>
<dbReference type="GO" id="GO:0017136">
    <property type="term" value="F:histone deacetylase activity, NAD-dependent"/>
    <property type="evidence" value="ECO:0007669"/>
    <property type="project" value="TreeGrafter"/>
</dbReference>
<evidence type="ECO:0000256" key="7">
    <source>
        <dbReference type="PROSITE-ProRule" id="PRU00236"/>
    </source>
</evidence>